<feature type="domain" description="TniQ" evidence="1">
    <location>
        <begin position="14"/>
        <end position="140"/>
    </location>
</feature>
<dbReference type="AlphaFoldDB" id="W0PIJ9"/>
<dbReference type="Pfam" id="PF06527">
    <property type="entry name" value="TniQ"/>
    <property type="match status" value="1"/>
</dbReference>
<dbReference type="Proteomes" id="UP000019095">
    <property type="component" value="Chromosome"/>
</dbReference>
<evidence type="ECO:0000259" key="1">
    <source>
        <dbReference type="Pfam" id="PF06527"/>
    </source>
</evidence>
<dbReference type="RefSeq" id="WP_158318746.1">
    <property type="nucleotide sequence ID" value="NZ_CP003915.1"/>
</dbReference>
<reference evidence="2 3" key="1">
    <citation type="journal article" date="2014" name="Microbiology">
        <title>Unravelling the complete genome sequence of Advenella mimigardefordensis strain DPN7T and novel insights in the catabolism of the xenobiotic polythioester precursor 3,3'-dithiodipropionate.</title>
        <authorList>
            <person name="Wubbeler J.H."/>
            <person name="Hiessl S."/>
            <person name="Schuldes J."/>
            <person name="Thurmer A."/>
            <person name="Daniel R."/>
            <person name="Steinbuchel A."/>
        </authorList>
    </citation>
    <scope>NUCLEOTIDE SEQUENCE [LARGE SCALE GENOMIC DNA]</scope>
    <source>
        <strain evidence="3">DSM 17166 / LMG 22922 / DPN7</strain>
    </source>
</reference>
<proteinExistence type="predicted"/>
<dbReference type="eggNOG" id="ENOG50332W9">
    <property type="taxonomic scope" value="Bacteria"/>
</dbReference>
<protein>
    <recommendedName>
        <fullName evidence="1">TniQ domain-containing protein</fullName>
    </recommendedName>
</protein>
<dbReference type="OrthoDB" id="9036115at2"/>
<keyword evidence="3" id="KW-1185">Reference proteome</keyword>
<dbReference type="STRING" id="1247726.MIM_c31960"/>
<sequence length="322" mass="36422">MQLFLDPILGRPLPIQDDLKPDESGNGYALRMTEANGIQFSQLARSMASLGHRYLPNEVAGKIAYLFGGNPIDVGKAIPKSYREKGHIITVFKDCILTRPYHVRRSWTQVCPLCLLNTGFAQALWELSLVTACPVHYTRLLDQCPKCFRKLTWRRPSLLECNCGMRLEGAELEAPSEAELWLSSTLFCLLSDIRMSPERGIPYAFLANLSLDVLVRLIRALGISSGPEHVSNFRPGKLTRVLSSKEAVQVVQRAFLRISDLYEDRANRFTSASLHLKEVADICIHSSQAEQEKISLLFQRVARLEKIDKSITNSFQMDMFYD</sequence>
<dbReference type="EMBL" id="CP003915">
    <property type="protein sequence ID" value="AHG65260.1"/>
    <property type="molecule type" value="Genomic_DNA"/>
</dbReference>
<evidence type="ECO:0000313" key="3">
    <source>
        <dbReference type="Proteomes" id="UP000019095"/>
    </source>
</evidence>
<name>W0PIJ9_ADVMD</name>
<dbReference type="HOGENOM" id="CLU_862315_0_0_4"/>
<organism evidence="2 3">
    <name type="scientific">Advenella mimigardefordensis (strain DSM 17166 / LMG 22922 / DPN7)</name>
    <dbReference type="NCBI Taxonomy" id="1247726"/>
    <lineage>
        <taxon>Bacteria</taxon>
        <taxon>Pseudomonadati</taxon>
        <taxon>Pseudomonadota</taxon>
        <taxon>Betaproteobacteria</taxon>
        <taxon>Burkholderiales</taxon>
        <taxon>Alcaligenaceae</taxon>
    </lineage>
</organism>
<dbReference type="PATRIC" id="fig|1247726.3.peg.3534"/>
<dbReference type="InterPro" id="IPR009492">
    <property type="entry name" value="TniQ"/>
</dbReference>
<evidence type="ECO:0000313" key="2">
    <source>
        <dbReference type="EMBL" id="AHG65260.1"/>
    </source>
</evidence>
<accession>W0PIJ9</accession>
<dbReference type="KEGG" id="amim:MIM_c31960"/>
<gene>
    <name evidence="2" type="ORF">MIM_c31960</name>
</gene>